<evidence type="ECO:0000313" key="3">
    <source>
        <dbReference type="Proteomes" id="UP000590524"/>
    </source>
</evidence>
<protein>
    <recommendedName>
        <fullName evidence="1">Immunity protein 30 domain-containing protein</fullName>
    </recommendedName>
</protein>
<dbReference type="EMBL" id="JACIEU010000002">
    <property type="protein sequence ID" value="MBB4146756.1"/>
    <property type="molecule type" value="Genomic_DNA"/>
</dbReference>
<comment type="caution">
    <text evidence="2">The sequence shown here is derived from an EMBL/GenBank/DDBJ whole genome shotgun (WGS) entry which is preliminary data.</text>
</comment>
<dbReference type="AlphaFoldDB" id="A0A7W6LP69"/>
<sequence length="146" mass="15982">MIEDRLNHLRRVIADGQTALAVDAALDPIASAANPETIKPLLLMLNDDSDDDGMWSIVHAAEQFDDHVYISSFVAALPFLNIASARWASIVMMRVLNSDAAKSELVRQLRSAPEDARKVATIICERINTADPRFLAKTTAILIAAK</sequence>
<dbReference type="RefSeq" id="WP_188080679.1">
    <property type="nucleotide sequence ID" value="NZ_JACIEU010000002.1"/>
</dbReference>
<keyword evidence="3" id="KW-1185">Reference proteome</keyword>
<evidence type="ECO:0000259" key="1">
    <source>
        <dbReference type="Pfam" id="PF15565"/>
    </source>
</evidence>
<dbReference type="Pfam" id="PF15565">
    <property type="entry name" value="Imm30"/>
    <property type="match status" value="1"/>
</dbReference>
<reference evidence="2 3" key="1">
    <citation type="submission" date="2020-08" db="EMBL/GenBank/DDBJ databases">
        <title>Genomic Encyclopedia of Type Strains, Phase IV (KMG-IV): sequencing the most valuable type-strain genomes for metagenomic binning, comparative biology and taxonomic classification.</title>
        <authorList>
            <person name="Goeker M."/>
        </authorList>
    </citation>
    <scope>NUCLEOTIDE SEQUENCE [LARGE SCALE GENOMIC DNA]</scope>
    <source>
        <strain evidence="2 3">DSM 19371</strain>
    </source>
</reference>
<evidence type="ECO:0000313" key="2">
    <source>
        <dbReference type="EMBL" id="MBB4146756.1"/>
    </source>
</evidence>
<accession>A0A7W6LP69</accession>
<gene>
    <name evidence="2" type="ORF">GGQ90_000511</name>
</gene>
<dbReference type="Proteomes" id="UP000590524">
    <property type="component" value="Unassembled WGS sequence"/>
</dbReference>
<name>A0A7W6LP69_9SPHN</name>
<proteinExistence type="predicted"/>
<feature type="domain" description="Immunity protein 30" evidence="1">
    <location>
        <begin position="21"/>
        <end position="102"/>
    </location>
</feature>
<organism evidence="2 3">
    <name type="scientific">Sphingobium scionense</name>
    <dbReference type="NCBI Taxonomy" id="1404341"/>
    <lineage>
        <taxon>Bacteria</taxon>
        <taxon>Pseudomonadati</taxon>
        <taxon>Pseudomonadota</taxon>
        <taxon>Alphaproteobacteria</taxon>
        <taxon>Sphingomonadales</taxon>
        <taxon>Sphingomonadaceae</taxon>
        <taxon>Sphingobium</taxon>
    </lineage>
</organism>
<dbReference type="InterPro" id="IPR029084">
    <property type="entry name" value="Imm30"/>
</dbReference>